<dbReference type="FunFam" id="2.10.25.10:FF:000045">
    <property type="entry name" value="Slit guidance ligand 2"/>
    <property type="match status" value="6"/>
</dbReference>
<feature type="disulfide bond" evidence="16">
    <location>
        <begin position="1490"/>
        <end position="1499"/>
    </location>
</feature>
<dbReference type="FunFam" id="2.10.25.10:FF:000173">
    <property type="entry name" value="Neurogenic locus notch protein 2"/>
    <property type="match status" value="1"/>
</dbReference>
<evidence type="ECO:0000256" key="16">
    <source>
        <dbReference type="PROSITE-ProRule" id="PRU00076"/>
    </source>
</evidence>
<dbReference type="InterPro" id="IPR024731">
    <property type="entry name" value="NELL2-like_EGF"/>
</dbReference>
<feature type="domain" description="EGF-like" evidence="18">
    <location>
        <begin position="1464"/>
        <end position="1500"/>
    </location>
</feature>
<dbReference type="CDD" id="cd19941">
    <property type="entry name" value="TIL"/>
    <property type="match status" value="2"/>
</dbReference>
<feature type="domain" description="EGF-like" evidence="18">
    <location>
        <begin position="1084"/>
        <end position="1120"/>
    </location>
</feature>
<dbReference type="FunFam" id="2.10.25.10:FF:000230">
    <property type="entry name" value="Delta-like protein"/>
    <property type="match status" value="11"/>
</dbReference>
<feature type="domain" description="EGF-like" evidence="18">
    <location>
        <begin position="1350"/>
        <end position="1386"/>
    </location>
</feature>
<dbReference type="GeneID" id="106157156"/>
<dbReference type="KEGG" id="lak:106157156"/>
<dbReference type="PANTHER" id="PTHR12916:SF4">
    <property type="entry name" value="UNINFLATABLE, ISOFORM C"/>
    <property type="match status" value="1"/>
</dbReference>
<feature type="disulfide bond" evidence="16">
    <location>
        <begin position="2174"/>
        <end position="2183"/>
    </location>
</feature>
<evidence type="ECO:0000256" key="12">
    <source>
        <dbReference type="ARBA" id="ARBA00022989"/>
    </source>
</evidence>
<feature type="disulfide bond" evidence="16">
    <location>
        <begin position="1224"/>
        <end position="1233"/>
    </location>
</feature>
<feature type="signal peptide" evidence="17">
    <location>
        <begin position="1"/>
        <end position="17"/>
    </location>
</feature>
<evidence type="ECO:0000256" key="8">
    <source>
        <dbReference type="ARBA" id="ARBA00022692"/>
    </source>
</evidence>
<evidence type="ECO:0000256" key="1">
    <source>
        <dbReference type="ARBA" id="ARBA00004247"/>
    </source>
</evidence>
<feature type="domain" description="EGF-like" evidence="18">
    <location>
        <begin position="1388"/>
        <end position="1424"/>
    </location>
</feature>
<evidence type="ECO:0000256" key="17">
    <source>
        <dbReference type="SAM" id="SignalP"/>
    </source>
</evidence>
<feature type="disulfide bond" evidence="16">
    <location>
        <begin position="476"/>
        <end position="485"/>
    </location>
</feature>
<keyword evidence="5" id="KW-0964">Secreted</keyword>
<dbReference type="PRINTS" id="PR00010">
    <property type="entry name" value="EGFBLOOD"/>
</dbReference>
<dbReference type="SMART" id="SM00179">
    <property type="entry name" value="EGF_CA"/>
    <property type="match status" value="35"/>
</dbReference>
<dbReference type="GO" id="GO:0048666">
    <property type="term" value="P:neuron development"/>
    <property type="evidence" value="ECO:0007669"/>
    <property type="project" value="UniProtKB-ARBA"/>
</dbReference>
<dbReference type="GO" id="GO:0005509">
    <property type="term" value="F:calcium ion binding"/>
    <property type="evidence" value="ECO:0007669"/>
    <property type="project" value="InterPro"/>
</dbReference>
<gene>
    <name evidence="21" type="primary">LOC106157156</name>
</gene>
<evidence type="ECO:0000256" key="4">
    <source>
        <dbReference type="ARBA" id="ARBA00022475"/>
    </source>
</evidence>
<dbReference type="GO" id="GO:0005911">
    <property type="term" value="C:cell-cell junction"/>
    <property type="evidence" value="ECO:0007669"/>
    <property type="project" value="UniProtKB-ARBA"/>
</dbReference>
<dbReference type="GO" id="GO:0016324">
    <property type="term" value="C:apical plasma membrane"/>
    <property type="evidence" value="ECO:0007669"/>
    <property type="project" value="UniProtKB-SubCell"/>
</dbReference>
<dbReference type="GO" id="GO:0008593">
    <property type="term" value="P:regulation of Notch signaling pathway"/>
    <property type="evidence" value="ECO:0007669"/>
    <property type="project" value="UniProtKB-ARBA"/>
</dbReference>
<dbReference type="GO" id="GO:0042063">
    <property type="term" value="P:gliogenesis"/>
    <property type="evidence" value="ECO:0007669"/>
    <property type="project" value="UniProtKB-ARBA"/>
</dbReference>
<evidence type="ECO:0000256" key="10">
    <source>
        <dbReference type="ARBA" id="ARBA00022737"/>
    </source>
</evidence>
<dbReference type="PROSITE" id="PS51233">
    <property type="entry name" value="VWFD"/>
    <property type="match status" value="3"/>
</dbReference>
<dbReference type="PROSITE" id="PS00010">
    <property type="entry name" value="ASX_HYDROXYL"/>
    <property type="match status" value="32"/>
</dbReference>
<feature type="domain" description="EGF-like" evidence="18">
    <location>
        <begin position="2148"/>
        <end position="2184"/>
    </location>
</feature>
<feature type="disulfide bond" evidence="16">
    <location>
        <begin position="1452"/>
        <end position="1461"/>
    </location>
</feature>
<evidence type="ECO:0000256" key="13">
    <source>
        <dbReference type="ARBA" id="ARBA00023136"/>
    </source>
</evidence>
<evidence type="ECO:0000256" key="7">
    <source>
        <dbReference type="ARBA" id="ARBA00022553"/>
    </source>
</evidence>
<feature type="disulfide bond" evidence="16">
    <location>
        <begin position="2060"/>
        <end position="2069"/>
    </location>
</feature>
<organism evidence="20 21">
    <name type="scientific">Lingula anatina</name>
    <name type="common">Brachiopod</name>
    <name type="synonym">Lingula unguis</name>
    <dbReference type="NCBI Taxonomy" id="7574"/>
    <lineage>
        <taxon>Eukaryota</taxon>
        <taxon>Metazoa</taxon>
        <taxon>Spiralia</taxon>
        <taxon>Lophotrochozoa</taxon>
        <taxon>Brachiopoda</taxon>
        <taxon>Linguliformea</taxon>
        <taxon>Lingulata</taxon>
        <taxon>Lingulida</taxon>
        <taxon>Linguloidea</taxon>
        <taxon>Lingulidae</taxon>
        <taxon>Lingula</taxon>
    </lineage>
</organism>
<dbReference type="FunFam" id="2.10.25.10:FF:000012">
    <property type="entry name" value="Delta-like protein"/>
    <property type="match status" value="2"/>
</dbReference>
<dbReference type="GO" id="GO:0051241">
    <property type="term" value="P:negative regulation of multicellular organismal process"/>
    <property type="evidence" value="ECO:0007669"/>
    <property type="project" value="UniProtKB-ARBA"/>
</dbReference>
<dbReference type="GO" id="GO:0005576">
    <property type="term" value="C:extracellular region"/>
    <property type="evidence" value="ECO:0007669"/>
    <property type="project" value="UniProtKB-SubCell"/>
</dbReference>
<dbReference type="GO" id="GO:0080090">
    <property type="term" value="P:regulation of primary metabolic process"/>
    <property type="evidence" value="ECO:0007669"/>
    <property type="project" value="UniProtKB-ARBA"/>
</dbReference>
<dbReference type="Pfam" id="PF00008">
    <property type="entry name" value="EGF"/>
    <property type="match status" value="35"/>
</dbReference>
<dbReference type="Pfam" id="PF00094">
    <property type="entry name" value="VWD"/>
    <property type="match status" value="3"/>
</dbReference>
<dbReference type="CDD" id="cd00054">
    <property type="entry name" value="EGF_CA"/>
    <property type="match status" value="35"/>
</dbReference>
<feature type="disulfide bond" evidence="16">
    <location>
        <begin position="2022"/>
        <end position="2031"/>
    </location>
</feature>
<dbReference type="GO" id="GO:0003002">
    <property type="term" value="P:regionalization"/>
    <property type="evidence" value="ECO:0007669"/>
    <property type="project" value="UniProtKB-ARBA"/>
</dbReference>
<feature type="domain" description="EGF-like" evidence="18">
    <location>
        <begin position="1198"/>
        <end position="1234"/>
    </location>
</feature>
<feature type="disulfide bond" evidence="16">
    <location>
        <begin position="1984"/>
        <end position="1993"/>
    </location>
</feature>
<keyword evidence="14 16" id="KW-1015">Disulfide bond</keyword>
<feature type="domain" description="EGF-like" evidence="18">
    <location>
        <begin position="1008"/>
        <end position="1044"/>
    </location>
</feature>
<dbReference type="SUPFAM" id="SSF57196">
    <property type="entry name" value="EGF/Laminin"/>
    <property type="match status" value="20"/>
</dbReference>
<feature type="disulfide bond" evidence="16">
    <location>
        <begin position="1566"/>
        <end position="1575"/>
    </location>
</feature>
<dbReference type="SMART" id="SM00181">
    <property type="entry name" value="EGF"/>
    <property type="match status" value="37"/>
</dbReference>
<keyword evidence="7" id="KW-0597">Phosphoprotein</keyword>
<dbReference type="PANTHER" id="PTHR12916">
    <property type="entry name" value="CYTOCHROME C OXIDASE POLYPEPTIDE VIC-2"/>
    <property type="match status" value="1"/>
</dbReference>
<dbReference type="OrthoDB" id="283575at2759"/>
<evidence type="ECO:0000256" key="6">
    <source>
        <dbReference type="ARBA" id="ARBA00022536"/>
    </source>
</evidence>
<dbReference type="SMART" id="SM00216">
    <property type="entry name" value="VWD"/>
    <property type="match status" value="3"/>
</dbReference>
<evidence type="ECO:0000256" key="14">
    <source>
        <dbReference type="ARBA" id="ARBA00023157"/>
    </source>
</evidence>
<feature type="disulfide bond" evidence="16">
    <location>
        <begin position="1680"/>
        <end position="1689"/>
    </location>
</feature>
<dbReference type="InterPro" id="IPR001881">
    <property type="entry name" value="EGF-like_Ca-bd_dom"/>
</dbReference>
<keyword evidence="15" id="KW-0325">Glycoprotein</keyword>
<feature type="disulfide bond" evidence="16">
    <location>
        <begin position="1338"/>
        <end position="1347"/>
    </location>
</feature>
<feature type="disulfide bond" evidence="16">
    <location>
        <begin position="2098"/>
        <end position="2107"/>
    </location>
</feature>
<dbReference type="RefSeq" id="XP_013388135.1">
    <property type="nucleotide sequence ID" value="XM_013532681.2"/>
</dbReference>
<dbReference type="GO" id="GO:0061326">
    <property type="term" value="P:renal tubule development"/>
    <property type="evidence" value="ECO:0007669"/>
    <property type="project" value="UniProtKB-ARBA"/>
</dbReference>
<feature type="disulfide bond" evidence="16">
    <location>
        <begin position="516"/>
        <end position="525"/>
    </location>
</feature>
<dbReference type="FunFam" id="2.10.25.10:FF:000321">
    <property type="entry name" value="Protein delta homolog 1"/>
    <property type="match status" value="9"/>
</dbReference>
<evidence type="ECO:0000256" key="3">
    <source>
        <dbReference type="ARBA" id="ARBA00022473"/>
    </source>
</evidence>
<dbReference type="Proteomes" id="UP000085678">
    <property type="component" value="Unplaced"/>
</dbReference>
<keyword evidence="20" id="KW-1185">Reference proteome</keyword>
<dbReference type="PROSITE" id="PS01187">
    <property type="entry name" value="EGF_CA"/>
    <property type="match status" value="14"/>
</dbReference>
<feature type="domain" description="VWFD" evidence="19">
    <location>
        <begin position="531"/>
        <end position="721"/>
    </location>
</feature>
<dbReference type="InterPro" id="IPR036084">
    <property type="entry name" value="Ser_inhib-like_sf"/>
</dbReference>
<feature type="domain" description="EGF-like" evidence="18">
    <location>
        <begin position="1122"/>
        <end position="1158"/>
    </location>
</feature>
<feature type="disulfide bond" evidence="16">
    <location>
        <begin position="1414"/>
        <end position="1423"/>
    </location>
</feature>
<keyword evidence="10" id="KW-0677">Repeat</keyword>
<evidence type="ECO:0000313" key="20">
    <source>
        <dbReference type="Proteomes" id="UP000085678"/>
    </source>
</evidence>
<evidence type="ECO:0000256" key="15">
    <source>
        <dbReference type="ARBA" id="ARBA00023180"/>
    </source>
</evidence>
<feature type="disulfide bond" evidence="16">
    <location>
        <begin position="1604"/>
        <end position="1613"/>
    </location>
</feature>
<feature type="disulfide bond" evidence="16">
    <location>
        <begin position="1756"/>
        <end position="1765"/>
    </location>
</feature>
<dbReference type="GO" id="GO:0051049">
    <property type="term" value="P:regulation of transport"/>
    <property type="evidence" value="ECO:0007669"/>
    <property type="project" value="UniProtKB-ARBA"/>
</dbReference>
<feature type="domain" description="EGF-like" evidence="18">
    <location>
        <begin position="1996"/>
        <end position="2032"/>
    </location>
</feature>
<feature type="domain" description="EGF-like" evidence="18">
    <location>
        <begin position="2186"/>
        <end position="2222"/>
    </location>
</feature>
<dbReference type="SUPFAM" id="SSF57184">
    <property type="entry name" value="Growth factor receptor domain"/>
    <property type="match status" value="5"/>
</dbReference>
<evidence type="ECO:0000256" key="5">
    <source>
        <dbReference type="ARBA" id="ARBA00022525"/>
    </source>
</evidence>
<feature type="disulfide bond" evidence="16">
    <location>
        <begin position="1072"/>
        <end position="1081"/>
    </location>
</feature>
<feature type="disulfide bond" evidence="16">
    <location>
        <begin position="1110"/>
        <end position="1119"/>
    </location>
</feature>
<feature type="domain" description="EGF-like" evidence="18">
    <location>
        <begin position="2072"/>
        <end position="2108"/>
    </location>
</feature>
<feature type="domain" description="EGF-like" evidence="18">
    <location>
        <begin position="1692"/>
        <end position="1728"/>
    </location>
</feature>
<feature type="disulfide bond" evidence="16">
    <location>
        <begin position="1870"/>
        <end position="1879"/>
    </location>
</feature>
<proteinExistence type="predicted"/>
<keyword evidence="8" id="KW-0812">Transmembrane</keyword>
<feature type="domain" description="EGF-like" evidence="18">
    <location>
        <begin position="1730"/>
        <end position="1766"/>
    </location>
</feature>
<feature type="disulfide bond" evidence="16">
    <location>
        <begin position="1528"/>
        <end position="1537"/>
    </location>
</feature>
<sequence length="2593" mass="280496">MRFPIYTLLFIVYTTSAEHNKRSVFNCIETPCQNGGICRGNDNGFYCDCPMGFRGSLCEKESCICRTFGQHYYHTYDGILLGFNGQCRYQLTGSCVDSSFYVDVDVKFVEAKINDRKIRISRNEEPVVVSVDGETIQTLPYIGNSLTGTFNIFRLANKDIMVKVNGRTLLLTDGRNYVQVELPEEHKSSACGICGNCNGILADDLVTSNGTDLASLTDISVRSNTLGNSWVVGGPPGCLAGSDMDQFQCSAQETTMASSSTYCARIDHLIPCSPTILLKYKAACIQKVCQLLPDSTTAKEVFCEIFEATQRACAAEDVHFYTWRSLSLCALECPAQTPYEEIIDNCHSSCHNLTSKDPKCLLPKTDGCACNGGLLESDGACVAPMDCGCTDNWGYHKIGESWLSSDCTMAYKCVSVANITAVARPPCEAPQQCVAVNGVLGCNIPPPGEPRDNCVGARCVNGATCVSSPGQFTCVCPQGYTGRFCGEKIDYCAQLSVDCKNGGTCVSTSQDAYCKCLPGYLGDRCEVEKRCLCAVYGDPTIVTFDGAIINFQGTCKYKYVQLCDGAPGNLEPFKINVKHTDYLGIFPKTSYPEFVELEFREHNIRLRRDGGEVRIYVDFEFRESAPVIVNNAIVIERMPDGTTRAKTTTGISISYDGHSRALIEVPTAYKGSLCGLCGDCDGIDYNDYKPQYSNFVITGDDRDIRIGNSYYIRDEEFLTCVAGSTNDTSYCPESVQPVVEANDMCGAILTFPGQFAACVDKLSSQLILDLHKACVRDACKLFENANEEAAKKARCVMMDLLAKECGVHGVPVVGWRQETGCDMDCPPGTTYKSEGTACPNTCADLDAEDNCSEPPVEGCYCPAGQILSDTQCILDTNECGCTDLKNGGSYYFIGQTWRNIDCTESGKCFDHRSYNIPWFFPGFISLQPLTCDPNARCEVVNEVRLCACQSGYKGDGQTCTIADICLVKDPTYNEIPRNLCANGVCITFGETWKCKCFLGWNGTLCDENIDECAVNPCQNGGNCTDLVATYRCSCPGGFTGKDCETNINDCEPNPCANGGTCTDHIMNYTCSCATGYSGKNCEIDIDDCAENPCKNGGTCTDLVAAYECSCPGGFTGKDCETNIDDCAEKPCKNDATCTDLVASYRCICLPGFTGKDCETNIDDCDSDPCVNDGNCTDLVLDYTCTCPAGYTGKNCETDIDDCAEKPCKNDATCTDLVASYRCICLPGFTGKDCETNIDDCDPDPCVNDGNCTDLVLDYTCTCPAGYTGKNCETDIDDCAEKPCKNDATCIDLVASYRCICLPGFTGKDCETNIDDCDPDPCVNDGNCTDLVLDYTCTCPAGYTGKNCETDIDDCAEKPCKNDATCIDLVASYRCICLPGFTGKDCETNIDDCDPDPCVNDGNCTDLVLDYTCTCPAGYTGKNCETDIDDCAEKPCKNDATCIDLVASYRCICLPGFTGKDCETNIDDCDPDPCVNDGNCTDLVLDYTCTCPAGYTGKNCETDIDDCAEKPCKNDATCIDLVASYRCICLPGFTGKDCETNIDDCDPDPCVNDGNCTDLVLDYTCTCPAGYTGKNCETDIDDCAEKPCKNDATCIDLVASYRCICLPGFTGKDCETNIDDCDPDPCVNDGNCTDLVLDYTCTCPAGYTGKNCETDIDDCAEKPCKNDGTCTDLVASYRCICLPGFTGKDCEMNIDDCDPDPCVNDGNCTDLILDYTCTCPAGYTGKNCETDIDDCAEKPCKNDATCTDLVASYRCICLPGFTGKDCETNIDDCDPDPCVNDGNCTDLVQDYTCTCPAGYTGKNCETDIDDCAEKPCKNDATCIDLVASYRCICLSGFTGKDCETNIDDCDPDPCVNGGNCTDLVQDYTCTCPAGYTGKNCEIDIDDCAEKPCKNDATCIDLVASYRCICLPGFTGKDCETNIDDCDPYPCVNGGNCTDLVQDYTCTCLAGYTGKNCEIDIDDCVDNNCQNDAECVDLVAGYQCVCLQGFTGQYCETDIDDCVDNNCQNDAECVDLVAGYKCVCLQGFTGQYCETDIDDCVDNNCQNDAECVDLVAGYQCACLQGFTGQFCETDIDDCVDNNCQNDAECVDLVAGYKCVCLTGFTGQYCETDIDDCADNNCQNGAECVDLVAGYKCICLPGFTGQYCETNIDDCDPYPCVNGGTCTDLVMDYSCSCVIGYTGKNCETDENDCDSSPCQHGGTCVDRLGFYYCLCPPGYYGEHCQIRPPCQCLAVGSSHTTYDGLFIYYQGICKYVLSQKCPGAGGELPDYTVYIRKTSSGVPGEYVTSVEIHVYGYVISLLCGSIAMVNGALVNTLPAVLGNGAITVDFTATLNLRVTVNFGMNSELEVIFDRINGVQVQAPDAYRGSMCGLCGDCNGVDWNDLRLQNGTDVSHLPTSEAHSLIGISFERRAECLGTTYDEPEPCSSDNMQVVTGPEYCGLLKDEANIFSQCLQSGFMPTEAVMNIWSACTMESCYALPNTTQARKVSCDFLDYFAQRCEQLGFSVTPNVWLNVTQCAKVCGPYMTYQASGPGCRDTCAHPNATLNCDEPQEEGCFCDAGMVLSGNMCVHKEECGCVDVQGSYHEVYLCTILAGL</sequence>
<dbReference type="InParanoid" id="A0A1S3HQ24"/>
<feature type="disulfide bond" evidence="16">
    <location>
        <begin position="1908"/>
        <end position="1917"/>
    </location>
</feature>
<dbReference type="GO" id="GO:0009792">
    <property type="term" value="P:embryo development ending in birth or egg hatching"/>
    <property type="evidence" value="ECO:0007669"/>
    <property type="project" value="UniProtKB-ARBA"/>
</dbReference>
<evidence type="ECO:0000256" key="2">
    <source>
        <dbReference type="ARBA" id="ARBA00004613"/>
    </source>
</evidence>
<feature type="domain" description="EGF-like" evidence="18">
    <location>
        <begin position="1958"/>
        <end position="1994"/>
    </location>
</feature>
<feature type="domain" description="EGF-like" evidence="18">
    <location>
        <begin position="1578"/>
        <end position="1614"/>
    </location>
</feature>
<dbReference type="GO" id="GO:0048598">
    <property type="term" value="P:embryonic morphogenesis"/>
    <property type="evidence" value="ECO:0007669"/>
    <property type="project" value="UniProtKB-ARBA"/>
</dbReference>
<evidence type="ECO:0000313" key="21">
    <source>
        <dbReference type="RefSeq" id="XP_013388135.1"/>
    </source>
</evidence>
<feature type="domain" description="EGF-like" evidence="18">
    <location>
        <begin position="488"/>
        <end position="526"/>
    </location>
</feature>
<feature type="disulfide bond" evidence="16">
    <location>
        <begin position="1946"/>
        <end position="1955"/>
    </location>
</feature>
<feature type="domain" description="EGF-like" evidence="18">
    <location>
        <begin position="1236"/>
        <end position="1272"/>
    </location>
</feature>
<feature type="domain" description="EGF-like" evidence="18">
    <location>
        <begin position="1844"/>
        <end position="1880"/>
    </location>
</feature>
<dbReference type="GO" id="GO:0048592">
    <property type="term" value="P:eye morphogenesis"/>
    <property type="evidence" value="ECO:0007669"/>
    <property type="project" value="UniProtKB-ARBA"/>
</dbReference>
<comment type="caution">
    <text evidence="16">Lacks conserved residue(s) required for the propagation of feature annotation.</text>
</comment>
<feature type="domain" description="EGF-like" evidence="18">
    <location>
        <begin position="1426"/>
        <end position="1462"/>
    </location>
</feature>
<dbReference type="FunFam" id="2.10.25.10:FF:000004">
    <property type="entry name" value="Neurogenic locus notch 1"/>
    <property type="match status" value="1"/>
</dbReference>
<keyword evidence="12" id="KW-1133">Transmembrane helix</keyword>
<feature type="disulfide bond" evidence="16">
    <location>
        <begin position="1832"/>
        <end position="1841"/>
    </location>
</feature>
<dbReference type="GO" id="GO:0000902">
    <property type="term" value="P:cell morphogenesis"/>
    <property type="evidence" value="ECO:0007669"/>
    <property type="project" value="UniProtKB-ARBA"/>
</dbReference>
<keyword evidence="13" id="KW-0472">Membrane</keyword>
<dbReference type="Pfam" id="PF12947">
    <property type="entry name" value="EGF_3"/>
    <property type="match status" value="1"/>
</dbReference>
<keyword evidence="3" id="KW-0217">Developmental protein</keyword>
<feature type="disulfide bond" evidence="16">
    <location>
        <begin position="49"/>
        <end position="58"/>
    </location>
</feature>
<comment type="subcellular location">
    <subcellularLocation>
        <location evidence="1">Apical cell membrane</location>
        <topology evidence="1">Single-pass type I membrane protein</topology>
    </subcellularLocation>
    <subcellularLocation>
        <location evidence="2">Secreted</location>
    </subcellularLocation>
</comment>
<keyword evidence="9 17" id="KW-0732">Signal</keyword>
<dbReference type="InterPro" id="IPR000152">
    <property type="entry name" value="EGF-type_Asp/Asn_hydroxyl_site"/>
</dbReference>
<feature type="domain" description="EGF-like" evidence="18">
    <location>
        <begin position="450"/>
        <end position="486"/>
    </location>
</feature>
<dbReference type="STRING" id="7574.A0A1S3HQ24"/>
<evidence type="ECO:0000256" key="11">
    <source>
        <dbReference type="ARBA" id="ARBA00022782"/>
    </source>
</evidence>
<feature type="domain" description="EGF-like" evidence="18">
    <location>
        <begin position="2110"/>
        <end position="2146"/>
    </location>
</feature>
<dbReference type="Gene3D" id="2.10.25.10">
    <property type="entry name" value="Laminin"/>
    <property type="match status" value="39"/>
</dbReference>
<feature type="disulfide bond" evidence="16">
    <location>
        <begin position="1376"/>
        <end position="1385"/>
    </location>
</feature>
<feature type="disulfide bond" evidence="16">
    <location>
        <begin position="1642"/>
        <end position="1651"/>
    </location>
</feature>
<dbReference type="InterPro" id="IPR018097">
    <property type="entry name" value="EGF_Ca-bd_CS"/>
</dbReference>
<keyword evidence="4" id="KW-1003">Cell membrane</keyword>
<dbReference type="FunFam" id="2.10.25.10:FF:000006">
    <property type="entry name" value="Versican core protein-like isoform 1"/>
    <property type="match status" value="1"/>
</dbReference>
<feature type="disulfide bond" evidence="16">
    <location>
        <begin position="2212"/>
        <end position="2221"/>
    </location>
</feature>
<protein>
    <submittedName>
        <fullName evidence="21">Neurogenic locus notch homolog protein 1 isoform X1</fullName>
    </submittedName>
</protein>
<dbReference type="SUPFAM" id="SSF57567">
    <property type="entry name" value="Serine protease inhibitors"/>
    <property type="match status" value="3"/>
</dbReference>
<dbReference type="GO" id="GO:0048638">
    <property type="term" value="P:regulation of developmental growth"/>
    <property type="evidence" value="ECO:0007669"/>
    <property type="project" value="UniProtKB-ARBA"/>
</dbReference>
<feature type="domain" description="EGF-like" evidence="18">
    <location>
        <begin position="1806"/>
        <end position="1842"/>
    </location>
</feature>
<reference evidence="21" key="1">
    <citation type="submission" date="2025-08" db="UniProtKB">
        <authorList>
            <consortium name="RefSeq"/>
        </authorList>
    </citation>
    <scope>IDENTIFICATION</scope>
    <source>
        <tissue evidence="21">Gonads</tissue>
    </source>
</reference>
<feature type="disulfide bond" evidence="16">
    <location>
        <begin position="1034"/>
        <end position="1043"/>
    </location>
</feature>
<feature type="domain" description="EGF-like" evidence="18">
    <location>
        <begin position="1768"/>
        <end position="1804"/>
    </location>
</feature>
<dbReference type="GO" id="GO:0051093">
    <property type="term" value="P:negative regulation of developmental process"/>
    <property type="evidence" value="ECO:0007669"/>
    <property type="project" value="UniProtKB-ARBA"/>
</dbReference>
<feature type="domain" description="VWFD" evidence="19">
    <location>
        <begin position="2227"/>
        <end position="2413"/>
    </location>
</feature>
<feature type="domain" description="EGF-like" evidence="18">
    <location>
        <begin position="1160"/>
        <end position="1196"/>
    </location>
</feature>
<feature type="domain" description="EGF-like" evidence="18">
    <location>
        <begin position="1312"/>
        <end position="1348"/>
    </location>
</feature>
<dbReference type="FunFam" id="2.10.25.10:FF:000565">
    <property type="entry name" value="Predicted protein"/>
    <property type="match status" value="2"/>
</dbReference>
<feature type="disulfide bond" evidence="16">
    <location>
        <begin position="1794"/>
        <end position="1803"/>
    </location>
</feature>
<feature type="domain" description="EGF-like" evidence="18">
    <location>
        <begin position="1502"/>
        <end position="1538"/>
    </location>
</feature>
<dbReference type="GO" id="GO:0048871">
    <property type="term" value="P:multicellular organismal-level homeostasis"/>
    <property type="evidence" value="ECO:0007669"/>
    <property type="project" value="UniProtKB-ARBA"/>
</dbReference>
<dbReference type="PROSITE" id="PS01186">
    <property type="entry name" value="EGF_2"/>
    <property type="match status" value="36"/>
</dbReference>
<evidence type="ECO:0000259" key="18">
    <source>
        <dbReference type="PROSITE" id="PS50026"/>
    </source>
</evidence>
<evidence type="ECO:0000259" key="19">
    <source>
        <dbReference type="PROSITE" id="PS51233"/>
    </source>
</evidence>
<dbReference type="GO" id="GO:0002064">
    <property type="term" value="P:epithelial cell development"/>
    <property type="evidence" value="ECO:0007669"/>
    <property type="project" value="UniProtKB-ARBA"/>
</dbReference>
<dbReference type="GO" id="GO:0009967">
    <property type="term" value="P:positive regulation of signal transduction"/>
    <property type="evidence" value="ECO:0007669"/>
    <property type="project" value="UniProtKB-ARBA"/>
</dbReference>
<dbReference type="InterPro" id="IPR002919">
    <property type="entry name" value="TIL_dom"/>
</dbReference>
<feature type="disulfide bond" evidence="16">
    <location>
        <begin position="1262"/>
        <end position="1271"/>
    </location>
</feature>
<feature type="disulfide bond" evidence="16">
    <location>
        <begin position="1300"/>
        <end position="1309"/>
    </location>
</feature>
<evidence type="ECO:0000256" key="9">
    <source>
        <dbReference type="ARBA" id="ARBA00022729"/>
    </source>
</evidence>
<feature type="disulfide bond" evidence="16">
    <location>
        <begin position="1186"/>
        <end position="1195"/>
    </location>
</feature>
<feature type="domain" description="VWFD" evidence="19">
    <location>
        <begin position="63"/>
        <end position="239"/>
    </location>
</feature>
<feature type="domain" description="EGF-like" evidence="18">
    <location>
        <begin position="2034"/>
        <end position="2070"/>
    </location>
</feature>
<feature type="domain" description="EGF-like" evidence="18">
    <location>
        <begin position="1540"/>
        <end position="1576"/>
    </location>
</feature>
<dbReference type="FunFam" id="2.10.25.10:FF:000246">
    <property type="entry name" value="EGF-like repeat and discoidin I-like domain-containing protein 3"/>
    <property type="match status" value="1"/>
</dbReference>
<feature type="domain" description="EGF-like" evidence="18">
    <location>
        <begin position="1274"/>
        <end position="1310"/>
    </location>
</feature>
<feature type="domain" description="EGF-like" evidence="18">
    <location>
        <begin position="1616"/>
        <end position="1652"/>
    </location>
</feature>
<dbReference type="InterPro" id="IPR009030">
    <property type="entry name" value="Growth_fac_rcpt_cys_sf"/>
</dbReference>
<feature type="domain" description="EGF-like" evidence="18">
    <location>
        <begin position="1882"/>
        <end position="1918"/>
    </location>
</feature>
<name>A0A1S3HQ24_LINAN</name>
<feature type="disulfide bond" evidence="16">
    <location>
        <begin position="2136"/>
        <end position="2145"/>
    </location>
</feature>
<dbReference type="PROSITE" id="PS00022">
    <property type="entry name" value="EGF_1"/>
    <property type="match status" value="36"/>
</dbReference>
<dbReference type="GO" id="GO:0060255">
    <property type="term" value="P:regulation of macromolecule metabolic process"/>
    <property type="evidence" value="ECO:0007669"/>
    <property type="project" value="UniProtKB-ARBA"/>
</dbReference>
<feature type="domain" description="EGF-like" evidence="18">
    <location>
        <begin position="23"/>
        <end position="59"/>
    </location>
</feature>
<keyword evidence="6 16" id="KW-0245">EGF-like domain</keyword>
<dbReference type="GO" id="GO:0060562">
    <property type="term" value="P:epithelial tube morphogenesis"/>
    <property type="evidence" value="ECO:0007669"/>
    <property type="project" value="UniProtKB-ARBA"/>
</dbReference>
<dbReference type="PROSITE" id="PS50026">
    <property type="entry name" value="EGF_3"/>
    <property type="match status" value="35"/>
</dbReference>
<keyword evidence="11" id="KW-0221">Differentiation</keyword>
<accession>A0A1S3HQ24</accession>
<feature type="disulfide bond" evidence="16">
    <location>
        <begin position="1718"/>
        <end position="1727"/>
    </location>
</feature>
<dbReference type="InterPro" id="IPR000742">
    <property type="entry name" value="EGF"/>
</dbReference>
<feature type="disulfide bond" evidence="16">
    <location>
        <begin position="1148"/>
        <end position="1157"/>
    </location>
</feature>
<dbReference type="InterPro" id="IPR001846">
    <property type="entry name" value="VWF_type-D"/>
</dbReference>
<feature type="domain" description="EGF-like" evidence="18">
    <location>
        <begin position="1920"/>
        <end position="1956"/>
    </location>
</feature>
<dbReference type="Pfam" id="PF01826">
    <property type="entry name" value="TIL"/>
    <property type="match status" value="2"/>
</dbReference>
<feature type="domain" description="EGF-like" evidence="18">
    <location>
        <begin position="1654"/>
        <end position="1690"/>
    </location>
</feature>
<feature type="domain" description="EGF-like" evidence="18">
    <location>
        <begin position="1046"/>
        <end position="1082"/>
    </location>
</feature>
<feature type="chain" id="PRO_5010299099" evidence="17">
    <location>
        <begin position="18"/>
        <end position="2593"/>
    </location>
</feature>